<dbReference type="GO" id="GO:0046914">
    <property type="term" value="F:transition metal ion binding"/>
    <property type="evidence" value="ECO:0007669"/>
    <property type="project" value="InterPro"/>
</dbReference>
<protein>
    <recommendedName>
        <fullName evidence="11">Manganese transport regulator</fullName>
    </recommendedName>
</protein>
<dbReference type="InterPro" id="IPR007167">
    <property type="entry name" value="Fe-transptr_FeoA-like"/>
</dbReference>
<dbReference type="InterPro" id="IPR001367">
    <property type="entry name" value="Fe_dep_repressor"/>
</dbReference>
<keyword evidence="5" id="KW-0678">Repressor</keyword>
<accession>U3PZ29</accession>
<dbReference type="GO" id="GO:0003677">
    <property type="term" value="F:DNA binding"/>
    <property type="evidence" value="ECO:0007669"/>
    <property type="project" value="UniProtKB-KW"/>
</dbReference>
<evidence type="ECO:0000256" key="4">
    <source>
        <dbReference type="ARBA" id="ARBA00022490"/>
    </source>
</evidence>
<dbReference type="Pfam" id="PF01325">
    <property type="entry name" value="Fe_dep_repress"/>
    <property type="match status" value="1"/>
</dbReference>
<dbReference type="InterPro" id="IPR036390">
    <property type="entry name" value="WH_DNA-bd_sf"/>
</dbReference>
<dbReference type="EMBL" id="KF056862">
    <property type="protein sequence ID" value="AGW83460.1"/>
    <property type="molecule type" value="Genomic_DNA"/>
</dbReference>
<dbReference type="GO" id="GO:0046983">
    <property type="term" value="F:protein dimerization activity"/>
    <property type="evidence" value="ECO:0007669"/>
    <property type="project" value="InterPro"/>
</dbReference>
<dbReference type="InterPro" id="IPR008988">
    <property type="entry name" value="Transcriptional_repressor_C"/>
</dbReference>
<dbReference type="InterPro" id="IPR022687">
    <property type="entry name" value="HTH_DTXR"/>
</dbReference>
<proteinExistence type="inferred from homology"/>
<dbReference type="InterPro" id="IPR036421">
    <property type="entry name" value="Fe_dep_repressor_sf"/>
</dbReference>
<dbReference type="PANTHER" id="PTHR33238">
    <property type="entry name" value="IRON (METAL) DEPENDENT REPRESSOR, DTXR FAMILY"/>
    <property type="match status" value="1"/>
</dbReference>
<keyword evidence="9" id="KW-0804">Transcription</keyword>
<dbReference type="PANTHER" id="PTHR33238:SF11">
    <property type="entry name" value="TRANSCRIPTIONAL REGULATOR MNTR"/>
    <property type="match status" value="1"/>
</dbReference>
<dbReference type="Gene3D" id="1.10.10.10">
    <property type="entry name" value="Winged helix-like DNA-binding domain superfamily/Winged helix DNA-binding domain"/>
    <property type="match status" value="1"/>
</dbReference>
<evidence type="ECO:0000256" key="6">
    <source>
        <dbReference type="ARBA" id="ARBA00023015"/>
    </source>
</evidence>
<evidence type="ECO:0000256" key="11">
    <source>
        <dbReference type="ARBA" id="ARBA00032593"/>
    </source>
</evidence>
<keyword evidence="4" id="KW-0963">Cytoplasm</keyword>
<keyword evidence="8" id="KW-0010">Activator</keyword>
<evidence type="ECO:0000313" key="13">
    <source>
        <dbReference type="EMBL" id="AGW83460.1"/>
    </source>
</evidence>
<keyword evidence="6" id="KW-0805">Transcription regulation</keyword>
<evidence type="ECO:0000256" key="8">
    <source>
        <dbReference type="ARBA" id="ARBA00023159"/>
    </source>
</evidence>
<evidence type="ECO:0000259" key="12">
    <source>
        <dbReference type="PROSITE" id="PS50944"/>
    </source>
</evidence>
<gene>
    <name evidence="13" type="ORF">wt4.6</name>
</gene>
<dbReference type="InterPro" id="IPR050536">
    <property type="entry name" value="DtxR_MntR_Metal-Reg"/>
</dbReference>
<organism evidence="13">
    <name type="scientific">uncultured bacterium WT4</name>
    <dbReference type="NCBI Taxonomy" id="1393213"/>
    <lineage>
        <taxon>Bacteria</taxon>
        <taxon>environmental samples</taxon>
    </lineage>
</organism>
<comment type="similarity">
    <text evidence="2">Belongs to the DtxR/MntR family.</text>
</comment>
<evidence type="ECO:0000256" key="7">
    <source>
        <dbReference type="ARBA" id="ARBA00023125"/>
    </source>
</evidence>
<evidence type="ECO:0000256" key="3">
    <source>
        <dbReference type="ARBA" id="ARBA00011738"/>
    </source>
</evidence>
<dbReference type="InterPro" id="IPR036388">
    <property type="entry name" value="WH-like_DNA-bd_sf"/>
</dbReference>
<evidence type="ECO:0000256" key="10">
    <source>
        <dbReference type="ARBA" id="ARBA00023211"/>
    </source>
</evidence>
<dbReference type="GO" id="GO:0045892">
    <property type="term" value="P:negative regulation of DNA-templated transcription"/>
    <property type="evidence" value="ECO:0007669"/>
    <property type="project" value="TreeGrafter"/>
</dbReference>
<dbReference type="SMART" id="SM00899">
    <property type="entry name" value="FeoA"/>
    <property type="match status" value="1"/>
</dbReference>
<dbReference type="SUPFAM" id="SSF47979">
    <property type="entry name" value="Iron-dependent repressor protein, dimerization domain"/>
    <property type="match status" value="1"/>
</dbReference>
<dbReference type="GO" id="GO:0005737">
    <property type="term" value="C:cytoplasm"/>
    <property type="evidence" value="ECO:0007669"/>
    <property type="project" value="UniProtKB-SubCell"/>
</dbReference>
<evidence type="ECO:0000256" key="9">
    <source>
        <dbReference type="ARBA" id="ARBA00023163"/>
    </source>
</evidence>
<name>U3PZ29_9BACT</name>
<dbReference type="SUPFAM" id="SSF50037">
    <property type="entry name" value="C-terminal domain of transcriptional repressors"/>
    <property type="match status" value="1"/>
</dbReference>
<dbReference type="Pfam" id="PF02742">
    <property type="entry name" value="Fe_dep_repr_C"/>
    <property type="match status" value="1"/>
</dbReference>
<dbReference type="InterPro" id="IPR022689">
    <property type="entry name" value="Iron_dep_repressor"/>
</dbReference>
<dbReference type="GO" id="GO:0003700">
    <property type="term" value="F:DNA-binding transcription factor activity"/>
    <property type="evidence" value="ECO:0007669"/>
    <property type="project" value="InterPro"/>
</dbReference>
<dbReference type="AlphaFoldDB" id="U3PZ29"/>
<dbReference type="PROSITE" id="PS50944">
    <property type="entry name" value="HTH_DTXR"/>
    <property type="match status" value="1"/>
</dbReference>
<sequence>MVGAGGCPPRGPNLVGVSETSDLTPVAQDYLKVVWTAKEWSSAPVTTKMLAERLGVGASTVSETVRRLADQGLVEHAPYAAITLTEEGVRHAVQVVRRHRLIETFLVSELGYAWDEVHDEAEVLEHAVSDLMVERIDARLGHPTRDPHGDPIPAPDGTVPTPAADMLWELTTGSGRIARISDADPGLLRYLASVGVVLDARVEVLERRDFAGMTAVRVLPPLDGGSVADAAAEAVGAVAEPRPVELGEVAARAIWVLLDTP</sequence>
<dbReference type="FunFam" id="1.10.60.10:FF:000004">
    <property type="entry name" value="DtxR family transcriptional regulator"/>
    <property type="match status" value="1"/>
</dbReference>
<keyword evidence="7" id="KW-0238">DNA-binding</keyword>
<evidence type="ECO:0000256" key="2">
    <source>
        <dbReference type="ARBA" id="ARBA00007871"/>
    </source>
</evidence>
<dbReference type="Pfam" id="PF04023">
    <property type="entry name" value="FeoA"/>
    <property type="match status" value="1"/>
</dbReference>
<evidence type="ECO:0000256" key="1">
    <source>
        <dbReference type="ARBA" id="ARBA00004496"/>
    </source>
</evidence>
<evidence type="ECO:0000256" key="5">
    <source>
        <dbReference type="ARBA" id="ARBA00022491"/>
    </source>
</evidence>
<comment type="subcellular location">
    <subcellularLocation>
        <location evidence="1">Cytoplasm</location>
    </subcellularLocation>
</comment>
<dbReference type="SMART" id="SM00529">
    <property type="entry name" value="HTH_DTXR"/>
    <property type="match status" value="1"/>
</dbReference>
<comment type="subunit">
    <text evidence="3">Homodimer.</text>
</comment>
<dbReference type="SUPFAM" id="SSF46785">
    <property type="entry name" value="Winged helix' DNA-binding domain"/>
    <property type="match status" value="1"/>
</dbReference>
<reference evidence="13" key="1">
    <citation type="submission" date="2013-05" db="EMBL/GenBank/DDBJ databases">
        <authorList>
            <person name="Wang T."/>
            <person name="Qin Z.J."/>
        </authorList>
    </citation>
    <scope>NUCLEOTIDE SEQUENCE</scope>
</reference>
<feature type="domain" description="HTH dtxR-type" evidence="12">
    <location>
        <begin position="23"/>
        <end position="85"/>
    </location>
</feature>
<keyword evidence="10" id="KW-0464">Manganese</keyword>
<dbReference type="Gene3D" id="1.10.60.10">
    <property type="entry name" value="Iron dependent repressor, metal binding and dimerisation domain"/>
    <property type="match status" value="1"/>
</dbReference>